<dbReference type="GO" id="GO:0005615">
    <property type="term" value="C:extracellular space"/>
    <property type="evidence" value="ECO:0007669"/>
    <property type="project" value="UniProtKB-KW"/>
</dbReference>
<reference evidence="8" key="1">
    <citation type="submission" date="2022-11" db="EMBL/GenBank/DDBJ databases">
        <title>Chromosome-level genome of Pogonophryne albipinna.</title>
        <authorList>
            <person name="Jo E."/>
        </authorList>
    </citation>
    <scope>NUCLEOTIDE SEQUENCE</scope>
    <source>
        <strain evidence="8">SGF0006</strain>
        <tissue evidence="8">Muscle</tissue>
    </source>
</reference>
<evidence type="ECO:0000256" key="3">
    <source>
        <dbReference type="ARBA" id="ARBA00022514"/>
    </source>
</evidence>
<protein>
    <recommendedName>
        <fullName evidence="10">Interferon gamma</fullName>
    </recommendedName>
</protein>
<evidence type="ECO:0000256" key="6">
    <source>
        <dbReference type="SAM" id="Coils"/>
    </source>
</evidence>
<comment type="caution">
    <text evidence="8">The sequence shown here is derived from an EMBL/GenBank/DDBJ whole genome shotgun (WGS) entry which is preliminary data.</text>
</comment>
<dbReference type="GO" id="GO:0005125">
    <property type="term" value="F:cytokine activity"/>
    <property type="evidence" value="ECO:0007669"/>
    <property type="project" value="UniProtKB-KW"/>
</dbReference>
<evidence type="ECO:0000313" key="9">
    <source>
        <dbReference type="Proteomes" id="UP001219934"/>
    </source>
</evidence>
<keyword evidence="9" id="KW-1185">Reference proteome</keyword>
<organism evidence="8 9">
    <name type="scientific">Pogonophryne albipinna</name>
    <dbReference type="NCBI Taxonomy" id="1090488"/>
    <lineage>
        <taxon>Eukaryota</taxon>
        <taxon>Metazoa</taxon>
        <taxon>Chordata</taxon>
        <taxon>Craniata</taxon>
        <taxon>Vertebrata</taxon>
        <taxon>Euteleostomi</taxon>
        <taxon>Actinopterygii</taxon>
        <taxon>Neopterygii</taxon>
        <taxon>Teleostei</taxon>
        <taxon>Neoteleostei</taxon>
        <taxon>Acanthomorphata</taxon>
        <taxon>Eupercaria</taxon>
        <taxon>Perciformes</taxon>
        <taxon>Notothenioidei</taxon>
        <taxon>Pogonophryne</taxon>
    </lineage>
</organism>
<keyword evidence="7" id="KW-0732">Signal</keyword>
<evidence type="ECO:0000256" key="5">
    <source>
        <dbReference type="ARBA" id="ARBA00023180"/>
    </source>
</evidence>
<name>A0AAD6AGY7_9TELE</name>
<dbReference type="PANTHER" id="PTHR11419">
    <property type="entry name" value="INTERFERON GAMMA"/>
    <property type="match status" value="1"/>
</dbReference>
<keyword evidence="6" id="KW-0175">Coiled coil</keyword>
<accession>A0AAD6AGY7</accession>
<dbReference type="SUPFAM" id="SSF47266">
    <property type="entry name" value="4-helical cytokines"/>
    <property type="match status" value="1"/>
</dbReference>
<dbReference type="Proteomes" id="UP001219934">
    <property type="component" value="Unassembled WGS sequence"/>
</dbReference>
<dbReference type="GO" id="GO:0006955">
    <property type="term" value="P:immune response"/>
    <property type="evidence" value="ECO:0007669"/>
    <property type="project" value="InterPro"/>
</dbReference>
<evidence type="ECO:0008006" key="10">
    <source>
        <dbReference type="Google" id="ProtNLM"/>
    </source>
</evidence>
<feature type="chain" id="PRO_5041950523" description="Interferon gamma" evidence="7">
    <location>
        <begin position="22"/>
        <end position="171"/>
    </location>
</feature>
<keyword evidence="5" id="KW-0325">Glycoprotein</keyword>
<feature type="coiled-coil region" evidence="6">
    <location>
        <begin position="103"/>
        <end position="130"/>
    </location>
</feature>
<evidence type="ECO:0000256" key="1">
    <source>
        <dbReference type="ARBA" id="ARBA00004613"/>
    </source>
</evidence>
<gene>
    <name evidence="8" type="ORF">JOQ06_003467</name>
</gene>
<comment type="similarity">
    <text evidence="2">Belongs to the type II (or gamma) interferon family.</text>
</comment>
<evidence type="ECO:0000313" key="8">
    <source>
        <dbReference type="EMBL" id="KAJ4924511.1"/>
    </source>
</evidence>
<dbReference type="Gene3D" id="1.20.1250.10">
    <property type="match status" value="1"/>
</dbReference>
<evidence type="ECO:0000256" key="4">
    <source>
        <dbReference type="ARBA" id="ARBA00022525"/>
    </source>
</evidence>
<keyword evidence="4" id="KW-0964">Secreted</keyword>
<evidence type="ECO:0000256" key="7">
    <source>
        <dbReference type="SAM" id="SignalP"/>
    </source>
</evidence>
<evidence type="ECO:0000256" key="2">
    <source>
        <dbReference type="ARBA" id="ARBA00007566"/>
    </source>
</evidence>
<dbReference type="AlphaFoldDB" id="A0AAD6AGY7"/>
<dbReference type="GO" id="GO:0005133">
    <property type="term" value="F:type II interferon receptor binding"/>
    <property type="evidence" value="ECO:0007669"/>
    <property type="project" value="InterPro"/>
</dbReference>
<dbReference type="EMBL" id="JAPTMU010000022">
    <property type="protein sequence ID" value="KAJ4924511.1"/>
    <property type="molecule type" value="Genomic_DNA"/>
</dbReference>
<dbReference type="InterPro" id="IPR002069">
    <property type="entry name" value="Interferon_gamma"/>
</dbReference>
<feature type="signal peptide" evidence="7">
    <location>
        <begin position="1"/>
        <end position="21"/>
    </location>
</feature>
<dbReference type="PANTHER" id="PTHR11419:SF0">
    <property type="entry name" value="INTERFERON GAMMA"/>
    <property type="match status" value="1"/>
</dbReference>
<sequence>MSSCWGSVCLLVFLGAAFVSGKPCLYIGETLKESHEYISNVLSLKGQDVGLDPLFSDVIRSNSSLQIKVNLINATLEVYSRIFSSILRQDNQGLLENLSETDRKKVTKKVEDFEKKIERLMNKLGHVNHDKENILSKLQKIQVDDPLVQKKALAEFKEVFQAANVIICPEC</sequence>
<proteinExistence type="inferred from homology"/>
<comment type="subcellular location">
    <subcellularLocation>
        <location evidence="1">Secreted</location>
    </subcellularLocation>
</comment>
<keyword evidence="3" id="KW-0202">Cytokine</keyword>
<dbReference type="InterPro" id="IPR009079">
    <property type="entry name" value="4_helix_cytokine-like_core"/>
</dbReference>